<protein>
    <submittedName>
        <fullName evidence="2">Uncharacterized protein</fullName>
    </submittedName>
</protein>
<proteinExistence type="predicted"/>
<name>A0AAE0TPJ4_9PEZI</name>
<dbReference type="Proteomes" id="UP001274830">
    <property type="component" value="Unassembled WGS sequence"/>
</dbReference>
<reference evidence="2" key="1">
    <citation type="submission" date="2023-07" db="EMBL/GenBank/DDBJ databases">
        <title>Black Yeasts Isolated from many extreme environments.</title>
        <authorList>
            <person name="Coleine C."/>
            <person name="Stajich J.E."/>
            <person name="Selbmann L."/>
        </authorList>
    </citation>
    <scope>NUCLEOTIDE SEQUENCE</scope>
    <source>
        <strain evidence="2">CCFEE 5485</strain>
    </source>
</reference>
<evidence type="ECO:0000256" key="1">
    <source>
        <dbReference type="SAM" id="MobiDB-lite"/>
    </source>
</evidence>
<evidence type="ECO:0000313" key="2">
    <source>
        <dbReference type="EMBL" id="KAK3671114.1"/>
    </source>
</evidence>
<dbReference type="AlphaFoldDB" id="A0AAE0TPJ4"/>
<feature type="region of interest" description="Disordered" evidence="1">
    <location>
        <begin position="157"/>
        <end position="223"/>
    </location>
</feature>
<organism evidence="2 3">
    <name type="scientific">Recurvomyces mirabilis</name>
    <dbReference type="NCBI Taxonomy" id="574656"/>
    <lineage>
        <taxon>Eukaryota</taxon>
        <taxon>Fungi</taxon>
        <taxon>Dikarya</taxon>
        <taxon>Ascomycota</taxon>
        <taxon>Pezizomycotina</taxon>
        <taxon>Dothideomycetes</taxon>
        <taxon>Dothideomycetidae</taxon>
        <taxon>Mycosphaerellales</taxon>
        <taxon>Teratosphaeriaceae</taxon>
        <taxon>Recurvomyces</taxon>
    </lineage>
</organism>
<dbReference type="EMBL" id="JAUTXT010000047">
    <property type="protein sequence ID" value="KAK3671114.1"/>
    <property type="molecule type" value="Genomic_DNA"/>
</dbReference>
<feature type="compositionally biased region" description="Low complexity" evidence="1">
    <location>
        <begin position="192"/>
        <end position="201"/>
    </location>
</feature>
<evidence type="ECO:0000313" key="3">
    <source>
        <dbReference type="Proteomes" id="UP001274830"/>
    </source>
</evidence>
<comment type="caution">
    <text evidence="2">The sequence shown here is derived from an EMBL/GenBank/DDBJ whole genome shotgun (WGS) entry which is preliminary data.</text>
</comment>
<accession>A0AAE0TPJ4</accession>
<sequence length="223" mass="23745">MASLLPSVPRGTFALTSKQFRRNASTSVSTTKPTHQLNLFKPPTSIIRPWKCITGAQEWQTSTYHFNKQTQKTLPTAANTADKLLRDYATMIKSRGLGSTGSSSTARSAVAARRRNFEKMYVSGTTTKDYGDRVVVKAYMFDAVEAEAEEKKRRLAEMKERNAARRKGGPGGSAGGARRRAPGSGGAGGAAGVRRGPPMAGNAGAGVRRFTPGAGVRRTGPGP</sequence>
<gene>
    <name evidence="2" type="ORF">LTR78_009075</name>
</gene>
<keyword evidence="3" id="KW-1185">Reference proteome</keyword>